<accession>A0A4Q7D1S2</accession>
<dbReference type="EMBL" id="SGFE01000020">
    <property type="protein sequence ID" value="RZI31667.1"/>
    <property type="molecule type" value="Genomic_DNA"/>
</dbReference>
<dbReference type="Pfam" id="PF04738">
    <property type="entry name" value="Lant_dehydr_N"/>
    <property type="match status" value="1"/>
</dbReference>
<protein>
    <recommendedName>
        <fullName evidence="1">Lantibiotic dehydratase N-terminal domain-containing protein</fullName>
    </recommendedName>
</protein>
<dbReference type="Proteomes" id="UP000293369">
    <property type="component" value="Unassembled WGS sequence"/>
</dbReference>
<dbReference type="InterPro" id="IPR006827">
    <property type="entry name" value="Lant_deHydtase_N"/>
</dbReference>
<organism evidence="2 3">
    <name type="scientific">Pseudomonas orientalis</name>
    <dbReference type="NCBI Taxonomy" id="76758"/>
    <lineage>
        <taxon>Bacteria</taxon>
        <taxon>Pseudomonadati</taxon>
        <taxon>Pseudomonadota</taxon>
        <taxon>Gammaproteobacteria</taxon>
        <taxon>Pseudomonadales</taxon>
        <taxon>Pseudomonadaceae</taxon>
        <taxon>Pseudomonas</taxon>
    </lineage>
</organism>
<gene>
    <name evidence="2" type="ORF">EUX57_11545</name>
</gene>
<reference evidence="2 3" key="1">
    <citation type="submission" date="2019-02" db="EMBL/GenBank/DDBJ databases">
        <title>Pseudomonas spp from wheat grain.</title>
        <authorList>
            <person name="Cho G.-S."/>
            <person name="Franz C.M.A.P."/>
        </authorList>
    </citation>
    <scope>NUCLEOTIDE SEQUENCE [LARGE SCALE GENOMIC DNA]</scope>
    <source>
        <strain evidence="2 3">133NRW</strain>
    </source>
</reference>
<dbReference type="AlphaFoldDB" id="A0A4Q7D1S2"/>
<sequence>MGEGVYVGHECSSQRLCSLCGALHHRHGFRHHPSRRLGHSMSTYETCALPSKGVQDATTELRIMPFVLVRIAGLPATHGVELPGREVSEIAARLRSVVEQLHVLALNLVSALFDAVAQPSATAYRAGLLRAKRQVFNGVELLASAELLAWLEQQLPNVLALCQTYQQVFRTRAELQARLESSCAAQQETTRAILQDALAQPAFNRALGLAAPRLLAQLQLPLQAHPRKRRKQLERTVMAFMLRAGMKVSPFSSFASTCQANLDPTCELGHLHAHGQRLQATSRLSRSVVVALREQLAESSLADSNKVEFCLNPSLRFLQDENAFLRSLRAHGRDYQVRRGTLWSEESLLNARLAPSLCALLQGLPACFGREDFLRRLRQIEREPQKAERLLKQLLRKDILRLLPQWQAQDDAPALLLADAMQEHPQMTELAGQLRQLDNRARTFADTPTSLRPALLNEIEEGIAELHTRLGNRHPPRLASSVYEDVRNSGLTLSFGTRFAEQTLRRVADVVGRYATISAEYLWLRECFIERFAEGGCCTDVEGFLRDVWPAYLALGQNILNGNVPRPALGRVAPAALRLPLTVYFQLVTPDLDEALNGKPLVVINGAYHRAAWQLARGAINNGTQQDPYETQLRDWIVDVHRPIAPATVTVSGESSNLQAQPRLCERQLCLDEQPMQDSDLLLRDMQLIHNADTGLLELIGPDHQPLALQYLGGASPLPAWGIKYLLTLLVEPVQIGRPGAEMVSAGHLDADFRHQPRLEDDGCVLLRETWWLRSRMLLECLEGLSSSAQVAALLRLCAEHGIPEDVFVNGQFDDFFGWKSFAAAKTRKPFWCRLSNIACMDYLLGLARDTDWLVLREALPAPQDSWLKIDDKPCVTEMHTEMVLVGGHMANGWIK</sequence>
<name>A0A4Q7D1S2_9PSED</name>
<feature type="domain" description="Lantibiotic dehydratase N-terminal" evidence="1">
    <location>
        <begin position="200"/>
        <end position="515"/>
    </location>
</feature>
<comment type="caution">
    <text evidence="2">The sequence shown here is derived from an EMBL/GenBank/DDBJ whole genome shotgun (WGS) entry which is preliminary data.</text>
</comment>
<evidence type="ECO:0000313" key="2">
    <source>
        <dbReference type="EMBL" id="RZI31667.1"/>
    </source>
</evidence>
<evidence type="ECO:0000259" key="1">
    <source>
        <dbReference type="Pfam" id="PF04738"/>
    </source>
</evidence>
<evidence type="ECO:0000313" key="3">
    <source>
        <dbReference type="Proteomes" id="UP000293369"/>
    </source>
</evidence>
<proteinExistence type="predicted"/>